<dbReference type="InterPro" id="IPR015943">
    <property type="entry name" value="WD40/YVTN_repeat-like_dom_sf"/>
</dbReference>
<evidence type="ECO:0000313" key="5">
    <source>
        <dbReference type="EMBL" id="CAG5115341.1"/>
    </source>
</evidence>
<dbReference type="SUPFAM" id="SSF50969">
    <property type="entry name" value="YVTN repeat-like/Quinoprotein amine dehydrogenase"/>
    <property type="match status" value="1"/>
</dbReference>
<dbReference type="InterPro" id="IPR011047">
    <property type="entry name" value="Quinoprotein_ADH-like_sf"/>
</dbReference>
<evidence type="ECO:0000256" key="4">
    <source>
        <dbReference type="SAM" id="MobiDB-lite"/>
    </source>
</evidence>
<evidence type="ECO:0000256" key="3">
    <source>
        <dbReference type="PROSITE-ProRule" id="PRU00221"/>
    </source>
</evidence>
<dbReference type="Pfam" id="PF00400">
    <property type="entry name" value="WD40"/>
    <property type="match status" value="2"/>
</dbReference>
<organism evidence="5 6">
    <name type="scientific">Candidula unifasciata</name>
    <dbReference type="NCBI Taxonomy" id="100452"/>
    <lineage>
        <taxon>Eukaryota</taxon>
        <taxon>Metazoa</taxon>
        <taxon>Spiralia</taxon>
        <taxon>Lophotrochozoa</taxon>
        <taxon>Mollusca</taxon>
        <taxon>Gastropoda</taxon>
        <taxon>Heterobranchia</taxon>
        <taxon>Euthyneura</taxon>
        <taxon>Panpulmonata</taxon>
        <taxon>Eupulmonata</taxon>
        <taxon>Stylommatophora</taxon>
        <taxon>Helicina</taxon>
        <taxon>Helicoidea</taxon>
        <taxon>Geomitridae</taxon>
        <taxon>Candidula</taxon>
    </lineage>
</organism>
<feature type="compositionally biased region" description="Acidic residues" evidence="4">
    <location>
        <begin position="1002"/>
        <end position="1017"/>
    </location>
</feature>
<name>A0A8S3YIR4_9EUPU</name>
<proteinExistence type="predicted"/>
<comment type="caution">
    <text evidence="5">The sequence shown here is derived from an EMBL/GenBank/DDBJ whole genome shotgun (WGS) entry which is preliminary data.</text>
</comment>
<keyword evidence="6" id="KW-1185">Reference proteome</keyword>
<dbReference type="SUPFAM" id="SSF50998">
    <property type="entry name" value="Quinoprotein alcohol dehydrogenase-like"/>
    <property type="match status" value="1"/>
</dbReference>
<evidence type="ECO:0000313" key="6">
    <source>
        <dbReference type="Proteomes" id="UP000678393"/>
    </source>
</evidence>
<sequence>MATYRLPRRRLPTLLLARLLEDIKDLVMECRTGNVKTIHWGYSVIAEAAAERYLNLKEKVIYFHKNLAEYFSAGWTGKAKDNSDNLLVNDRPYNDNGRCFISVCKTRSLSELPYHLLKCQKISQLKLASLCNFEWMLARLCGTSLESLLEDYEPALRAEPRDSELKIVMNALLLSRNALKNEPRQLASQLIGRLQRIVTADNPRSPGDPKAFPILHLLLASAKQPSIPSLIPSVECLFEPGGITPEILSGHLKAVSAVTLTTDGNLALTGSQDGTIKVWDVRSGKIIHSIHGVTSKVCSIRSAMNNTLVITVDGSVIRIWDMNSGVCVFTIAQYIDPARISIAAEGMILVGVYDGSNMLRSWNLDGFSMLCQTHIPDTSIHKDNSILIADSSRGDNILHAFRSGNSATVQNARNGRVFKKLQCHEKTSSVVALAITSDYLILCCRQKTVSSQEIHALELFDTVKGTYTRTVRGCENDNITQLTTNSMGSHAIASSSNLRIGTSDIAVFNLETEGHKHLAPHSGISTMCVCFDFRCCVTGDAEDKCLRVWNLSPVINVQVPKSKKVCGLSEIWPMVDNPRYVVTKAANDGPISIWNVTKGKCLQSAVRIERGLTEGTDALVIRNTTLVILTDRGLSSVIDDPLPVFRTVLVYDLKLKKYIRKLAGCYIVPAPSHEYTLLESDSLLGLSDNRSHFIVWSLVKGHVVFRIKTAFREMARAKVDGNMGLVDRPKVNRRAASKIAAMEIRAQSKSARNVKEDSKSARRRLEELGPEKENAIDQFLVSGDEKTIVASFYAHHLCVFDIPTHTHTQTLQTDYSMMLLHTAALTFGGTHLVHANYDEVRKASYITMWDCVTGEVKRRLKGETEVCVVGITDDAQRVVIGRAPGELHIWDPMQSHSLKRIRGYPGFKFQANSRLILTESGDKAIVFSGDITVWDLMHKNVQAVFTPDSRISVCKVILNGKLILIGLCDKPELVVLKLASRDLTHVEDTGGVELFGETTGDTSEEENSDELDNETDN</sequence>
<dbReference type="PROSITE" id="PS50294">
    <property type="entry name" value="WD_REPEATS_REGION"/>
    <property type="match status" value="1"/>
</dbReference>
<dbReference type="InterPro" id="IPR001680">
    <property type="entry name" value="WD40_rpt"/>
</dbReference>
<reference evidence="5" key="1">
    <citation type="submission" date="2021-04" db="EMBL/GenBank/DDBJ databases">
        <authorList>
            <consortium name="Molecular Ecology Group"/>
        </authorList>
    </citation>
    <scope>NUCLEOTIDE SEQUENCE</scope>
</reference>
<feature type="region of interest" description="Disordered" evidence="4">
    <location>
        <begin position="994"/>
        <end position="1017"/>
    </location>
</feature>
<dbReference type="InterPro" id="IPR019775">
    <property type="entry name" value="WD40_repeat_CS"/>
</dbReference>
<dbReference type="PROSITE" id="PS00678">
    <property type="entry name" value="WD_REPEATS_1"/>
    <property type="match status" value="1"/>
</dbReference>
<accession>A0A8S3YIR4</accession>
<evidence type="ECO:0000256" key="2">
    <source>
        <dbReference type="ARBA" id="ARBA00022737"/>
    </source>
</evidence>
<dbReference type="AlphaFoldDB" id="A0A8S3YIR4"/>
<dbReference type="Gene3D" id="2.130.10.10">
    <property type="entry name" value="YVTN repeat-like/Quinoprotein amine dehydrogenase"/>
    <property type="match status" value="3"/>
</dbReference>
<dbReference type="OrthoDB" id="2325716at2759"/>
<dbReference type="EMBL" id="CAJHNH020000106">
    <property type="protein sequence ID" value="CAG5115341.1"/>
    <property type="molecule type" value="Genomic_DNA"/>
</dbReference>
<gene>
    <name evidence="5" type="ORF">CUNI_LOCUS899</name>
</gene>
<dbReference type="PANTHER" id="PTHR19871">
    <property type="entry name" value="BETA TRANSDUCIN-RELATED PROTEIN"/>
    <property type="match status" value="1"/>
</dbReference>
<dbReference type="InterPro" id="IPR052752">
    <property type="entry name" value="NACHT-WD_repeat"/>
</dbReference>
<feature type="repeat" description="WD" evidence="3">
    <location>
        <begin position="248"/>
        <end position="289"/>
    </location>
</feature>
<keyword evidence="1 3" id="KW-0853">WD repeat</keyword>
<keyword evidence="2" id="KW-0677">Repeat</keyword>
<protein>
    <submittedName>
        <fullName evidence="5">Uncharacterized protein</fullName>
    </submittedName>
</protein>
<dbReference type="SMART" id="SM00320">
    <property type="entry name" value="WD40"/>
    <property type="match status" value="5"/>
</dbReference>
<dbReference type="Proteomes" id="UP000678393">
    <property type="component" value="Unassembled WGS sequence"/>
</dbReference>
<dbReference type="PROSITE" id="PS50082">
    <property type="entry name" value="WD_REPEATS_2"/>
    <property type="match status" value="1"/>
</dbReference>
<dbReference type="PANTHER" id="PTHR19871:SF43">
    <property type="entry name" value="SI:CH211-212K18.6"/>
    <property type="match status" value="1"/>
</dbReference>
<dbReference type="InterPro" id="IPR011044">
    <property type="entry name" value="Quino_amine_DH_bsu"/>
</dbReference>
<evidence type="ECO:0000256" key="1">
    <source>
        <dbReference type="ARBA" id="ARBA00022574"/>
    </source>
</evidence>